<dbReference type="Proteomes" id="UP000054266">
    <property type="component" value="Unassembled WGS sequence"/>
</dbReference>
<gene>
    <name evidence="2" type="ORF">PV04_08971</name>
</gene>
<keyword evidence="3" id="KW-1185">Reference proteome</keyword>
<evidence type="ECO:0000256" key="1">
    <source>
        <dbReference type="SAM" id="MobiDB-lite"/>
    </source>
</evidence>
<reference evidence="2 3" key="1">
    <citation type="submission" date="2015-01" db="EMBL/GenBank/DDBJ databases">
        <title>The Genome Sequence of Capronia semiimmersa CBS27337.</title>
        <authorList>
            <consortium name="The Broad Institute Genomics Platform"/>
            <person name="Cuomo C."/>
            <person name="de Hoog S."/>
            <person name="Gorbushina A."/>
            <person name="Stielow B."/>
            <person name="Teixiera M."/>
            <person name="Abouelleil A."/>
            <person name="Chapman S.B."/>
            <person name="Priest M."/>
            <person name="Young S.K."/>
            <person name="Wortman J."/>
            <person name="Nusbaum C."/>
            <person name="Birren B."/>
        </authorList>
    </citation>
    <scope>NUCLEOTIDE SEQUENCE [LARGE SCALE GENOMIC DNA]</scope>
    <source>
        <strain evidence="2 3">CBS 27337</strain>
    </source>
</reference>
<protein>
    <submittedName>
        <fullName evidence="2">Uncharacterized protein</fullName>
    </submittedName>
</protein>
<dbReference type="HOGENOM" id="CLU_086405_0_0_1"/>
<name>A0A0D2CFX4_9EURO</name>
<evidence type="ECO:0000313" key="2">
    <source>
        <dbReference type="EMBL" id="KIW64011.1"/>
    </source>
</evidence>
<feature type="region of interest" description="Disordered" evidence="1">
    <location>
        <begin position="1"/>
        <end position="44"/>
    </location>
</feature>
<evidence type="ECO:0000313" key="3">
    <source>
        <dbReference type="Proteomes" id="UP000054266"/>
    </source>
</evidence>
<sequence length="281" mass="30281">MCLGLTGATTPKTTASRPRHPQVEVNSRKMSHMPKPGGRGSSTMSLQRHSFLFSNSPTSPQSSTPSKMYAFAVTVFASTFGTVVAAQAFPEITAPAISLMSDNQPWMFTPPLTPDDEVYIGESDAASLADRSPPAGTYICDSKDWAGKCQWTALTDYQCFDYPVDAASSFGPPPAWQCKIFYSKGCSPGTGTDGKLTYPGTPNLGATYNRYDKPGSYMCRMCNTVPGDPPCVNNNAPDFYFAQAKYGYGGDGNTCTFWDTNIGTTAKYTCLPQATVDPHFV</sequence>
<proteinExistence type="predicted"/>
<accession>A0A0D2CFX4</accession>
<dbReference type="STRING" id="5601.A0A0D2CFX4"/>
<dbReference type="AlphaFoldDB" id="A0A0D2CFX4"/>
<dbReference type="EMBL" id="KN846961">
    <property type="protein sequence ID" value="KIW64011.1"/>
    <property type="molecule type" value="Genomic_DNA"/>
</dbReference>
<organism evidence="2 3">
    <name type="scientific">Phialophora macrospora</name>
    <dbReference type="NCBI Taxonomy" id="1851006"/>
    <lineage>
        <taxon>Eukaryota</taxon>
        <taxon>Fungi</taxon>
        <taxon>Dikarya</taxon>
        <taxon>Ascomycota</taxon>
        <taxon>Pezizomycotina</taxon>
        <taxon>Eurotiomycetes</taxon>
        <taxon>Chaetothyriomycetidae</taxon>
        <taxon>Chaetothyriales</taxon>
        <taxon>Herpotrichiellaceae</taxon>
        <taxon>Phialophora</taxon>
    </lineage>
</organism>
<feature type="compositionally biased region" description="Polar residues" evidence="1">
    <location>
        <begin position="7"/>
        <end position="16"/>
    </location>
</feature>